<proteinExistence type="inferred from homology"/>
<dbReference type="Proteomes" id="UP000382040">
    <property type="component" value="Unassembled WGS sequence"/>
</dbReference>
<evidence type="ECO:0000256" key="4">
    <source>
        <dbReference type="ARBA" id="ARBA00022695"/>
    </source>
</evidence>
<dbReference type="GO" id="GO:0004475">
    <property type="term" value="F:mannose-1-phosphate guanylyltransferase (GTP) activity"/>
    <property type="evidence" value="ECO:0007669"/>
    <property type="project" value="UniProtKB-EC"/>
</dbReference>
<dbReference type="GO" id="GO:0000271">
    <property type="term" value="P:polysaccharide biosynthetic process"/>
    <property type="evidence" value="ECO:0007669"/>
    <property type="project" value="InterPro"/>
</dbReference>
<dbReference type="AlphaFoldDB" id="A0A5E5BT97"/>
<accession>A0A5E5BT97</accession>
<dbReference type="Pfam" id="PF00483">
    <property type="entry name" value="NTP_transferase"/>
    <property type="match status" value="1"/>
</dbReference>
<dbReference type="CDD" id="cd02213">
    <property type="entry name" value="cupin_PMI_typeII_C"/>
    <property type="match status" value="1"/>
</dbReference>
<dbReference type="InterPro" id="IPR014710">
    <property type="entry name" value="RmlC-like_jellyroll"/>
</dbReference>
<comment type="catalytic activity">
    <reaction evidence="7">
        <text>alpha-D-mannose 1-phosphate + GTP + H(+) = GDP-alpha-D-mannose + diphosphate</text>
        <dbReference type="Rhea" id="RHEA:15229"/>
        <dbReference type="ChEBI" id="CHEBI:15378"/>
        <dbReference type="ChEBI" id="CHEBI:33019"/>
        <dbReference type="ChEBI" id="CHEBI:37565"/>
        <dbReference type="ChEBI" id="CHEBI:57527"/>
        <dbReference type="ChEBI" id="CHEBI:58409"/>
        <dbReference type="EC" id="2.7.7.13"/>
    </reaction>
</comment>
<evidence type="ECO:0000313" key="13">
    <source>
        <dbReference type="Proteomes" id="UP000382040"/>
    </source>
</evidence>
<organism evidence="12 13">
    <name type="scientific">Pandoraea bronchicola</name>
    <dbReference type="NCBI Taxonomy" id="2508287"/>
    <lineage>
        <taxon>Bacteria</taxon>
        <taxon>Pseudomonadati</taxon>
        <taxon>Pseudomonadota</taxon>
        <taxon>Betaproteobacteria</taxon>
        <taxon>Burkholderiales</taxon>
        <taxon>Burkholderiaceae</taxon>
        <taxon>Pandoraea</taxon>
    </lineage>
</organism>
<dbReference type="Gene3D" id="3.90.550.10">
    <property type="entry name" value="Spore Coat Polysaccharide Biosynthesis Protein SpsA, Chain A"/>
    <property type="match status" value="1"/>
</dbReference>
<dbReference type="FunFam" id="3.90.550.10:FF:000046">
    <property type="entry name" value="Mannose-1-phosphate guanylyltransferase (GDP)"/>
    <property type="match status" value="1"/>
</dbReference>
<keyword evidence="3" id="KW-0808">Transferase</keyword>
<dbReference type="GO" id="GO:0009298">
    <property type="term" value="P:GDP-mannose biosynthetic process"/>
    <property type="evidence" value="ECO:0007669"/>
    <property type="project" value="TreeGrafter"/>
</dbReference>
<evidence type="ECO:0000313" key="12">
    <source>
        <dbReference type="EMBL" id="VVE89039.1"/>
    </source>
</evidence>
<comment type="similarity">
    <text evidence="1 8">Belongs to the mannose-6-phosphate isomerase type 2 family.</text>
</comment>
<keyword evidence="13" id="KW-1185">Reference proteome</keyword>
<evidence type="ECO:0000259" key="9">
    <source>
        <dbReference type="Pfam" id="PF00483"/>
    </source>
</evidence>
<dbReference type="Pfam" id="PF01050">
    <property type="entry name" value="MannoseP_isomer"/>
    <property type="match status" value="1"/>
</dbReference>
<evidence type="ECO:0000256" key="8">
    <source>
        <dbReference type="RuleBase" id="RU004190"/>
    </source>
</evidence>
<dbReference type="EMBL" id="CABPST010000007">
    <property type="protein sequence ID" value="VVE89039.1"/>
    <property type="molecule type" value="Genomic_DNA"/>
</dbReference>
<evidence type="ECO:0000256" key="5">
    <source>
        <dbReference type="ARBA" id="ARBA00022741"/>
    </source>
</evidence>
<evidence type="ECO:0000259" key="11">
    <source>
        <dbReference type="Pfam" id="PF22640"/>
    </source>
</evidence>
<keyword evidence="4" id="KW-0548">Nucleotidyltransferase</keyword>
<dbReference type="GO" id="GO:0005525">
    <property type="term" value="F:GTP binding"/>
    <property type="evidence" value="ECO:0007669"/>
    <property type="project" value="UniProtKB-KW"/>
</dbReference>
<dbReference type="PANTHER" id="PTHR46390:SF1">
    <property type="entry name" value="MANNOSE-1-PHOSPHATE GUANYLYLTRANSFERASE"/>
    <property type="match status" value="1"/>
</dbReference>
<evidence type="ECO:0000256" key="2">
    <source>
        <dbReference type="ARBA" id="ARBA00012387"/>
    </source>
</evidence>
<dbReference type="NCBIfam" id="TIGR01479">
    <property type="entry name" value="GMP_PMI"/>
    <property type="match status" value="1"/>
</dbReference>
<feature type="domain" description="Mannose-6-phosphate isomerase type II C-terminal" evidence="10">
    <location>
        <begin position="365"/>
        <end position="479"/>
    </location>
</feature>
<dbReference type="InterPro" id="IPR029044">
    <property type="entry name" value="Nucleotide-diphossugar_trans"/>
</dbReference>
<dbReference type="InterPro" id="IPR049577">
    <property type="entry name" value="GMPP_N"/>
</dbReference>
<dbReference type="InterPro" id="IPR005835">
    <property type="entry name" value="NTP_transferase_dom"/>
</dbReference>
<feature type="domain" description="MannoseP isomerase/GMP-like beta-helix" evidence="11">
    <location>
        <begin position="307"/>
        <end position="361"/>
    </location>
</feature>
<feature type="domain" description="Nucleotidyl transferase" evidence="9">
    <location>
        <begin position="9"/>
        <end position="298"/>
    </location>
</feature>
<name>A0A5E5BT97_9BURK</name>
<dbReference type="FunFam" id="2.60.120.10:FF:000032">
    <property type="entry name" value="Mannose-1-phosphate guanylyltransferase/mannose-6-phosphate isomerase"/>
    <property type="match status" value="1"/>
</dbReference>
<dbReference type="CDD" id="cd02509">
    <property type="entry name" value="GDP-M1P_Guanylyltransferase"/>
    <property type="match status" value="1"/>
</dbReference>
<dbReference type="InterPro" id="IPR054566">
    <property type="entry name" value="ManC/GMP-like_b-helix"/>
</dbReference>
<dbReference type="InterPro" id="IPR051161">
    <property type="entry name" value="Mannose-6P_isomerase_type2"/>
</dbReference>
<evidence type="ECO:0000256" key="3">
    <source>
        <dbReference type="ARBA" id="ARBA00022679"/>
    </source>
</evidence>
<dbReference type="InterPro" id="IPR011051">
    <property type="entry name" value="RmlC_Cupin_sf"/>
</dbReference>
<protein>
    <recommendedName>
        <fullName evidence="2">mannose-1-phosphate guanylyltransferase</fullName>
        <ecNumber evidence="2">2.7.7.13</ecNumber>
    </recommendedName>
</protein>
<dbReference type="InterPro" id="IPR001538">
    <property type="entry name" value="Man6P_isomerase-2_C"/>
</dbReference>
<dbReference type="Gene3D" id="2.60.120.10">
    <property type="entry name" value="Jelly Rolls"/>
    <property type="match status" value="1"/>
</dbReference>
<gene>
    <name evidence="12" type="primary">algA</name>
    <name evidence="12" type="ORF">PBR20603_03004</name>
</gene>
<keyword evidence="5" id="KW-0547">Nucleotide-binding</keyword>
<sequence>MEHVISVCPVILCGGSGSRLWPLSRSGFPKQFLCLIAGESLFQATVNRLEAVANDRIEVSAPLIVCNEEHRFLVTEQLREVDVNPSGILLEPTARNTAPAVTLAALAALSMGEDPVLIVAPSDHAIANQAAFVQSMRQAIVEASDGAFVTLGVTPDRPETGFGYIRTIPVKGAATHAFPVDCFVEKPNQENAQRYVSEGNYFWNSGMVVVRASTWVRALETFRNDIASATRLAWDVRVADGVFVRPGKSEFAAIPSESIDYAVMEKCPGSEYPIRMMPLAADWSDLGAWDAVWEVLPKDALGNAHLGDVIKIDSSNTLVHATSRLVSVVGVNNVVVVETPDAVLVVDRARCQDVKRVVTTLADQHREEHSLHRKVHRPWGWYDSVDEGTRFKVKRIQVKPQASLSLQKHHHRAEHWVVVSGTAEITNGEKKILLSENQSTYIPLGEVHRLSNPGTIPLEIIEVQSGSYLGEDDIVRFQDNYGRSDS</sequence>
<dbReference type="InterPro" id="IPR006375">
    <property type="entry name" value="Man1P_GuaTrfase/Man6P_Isoase"/>
</dbReference>
<dbReference type="EC" id="2.7.7.13" evidence="2"/>
<dbReference type="SUPFAM" id="SSF51182">
    <property type="entry name" value="RmlC-like cupins"/>
    <property type="match status" value="1"/>
</dbReference>
<evidence type="ECO:0000256" key="1">
    <source>
        <dbReference type="ARBA" id="ARBA00006115"/>
    </source>
</evidence>
<dbReference type="SUPFAM" id="SSF53448">
    <property type="entry name" value="Nucleotide-diphospho-sugar transferases"/>
    <property type="match status" value="1"/>
</dbReference>
<evidence type="ECO:0000256" key="6">
    <source>
        <dbReference type="ARBA" id="ARBA00023134"/>
    </source>
</evidence>
<dbReference type="PANTHER" id="PTHR46390">
    <property type="entry name" value="MANNOSE-1-PHOSPHATE GUANYLYLTRANSFERASE"/>
    <property type="match status" value="1"/>
</dbReference>
<evidence type="ECO:0000259" key="10">
    <source>
        <dbReference type="Pfam" id="PF01050"/>
    </source>
</evidence>
<dbReference type="Pfam" id="PF22640">
    <property type="entry name" value="ManC_GMP_beta-helix"/>
    <property type="match status" value="1"/>
</dbReference>
<reference evidence="12 13" key="1">
    <citation type="submission" date="2019-08" db="EMBL/GenBank/DDBJ databases">
        <authorList>
            <person name="Peeters C."/>
        </authorList>
    </citation>
    <scope>NUCLEOTIDE SEQUENCE [LARGE SCALE GENOMIC DNA]</scope>
    <source>
        <strain evidence="12 13">LMG 20603</strain>
    </source>
</reference>
<keyword evidence="6" id="KW-0342">GTP-binding</keyword>
<evidence type="ECO:0000256" key="7">
    <source>
        <dbReference type="ARBA" id="ARBA00047343"/>
    </source>
</evidence>
<dbReference type="RefSeq" id="WP_174977925.1">
    <property type="nucleotide sequence ID" value="NZ_CABPST010000007.1"/>
</dbReference>